<accession>A0A1V9FTY0</accession>
<evidence type="ECO:0000256" key="3">
    <source>
        <dbReference type="ARBA" id="ARBA00022989"/>
    </source>
</evidence>
<dbReference type="Pfam" id="PF07291">
    <property type="entry name" value="MauE"/>
    <property type="match status" value="1"/>
</dbReference>
<evidence type="ECO:0000256" key="5">
    <source>
        <dbReference type="SAM" id="Phobius"/>
    </source>
</evidence>
<evidence type="ECO:0000256" key="1">
    <source>
        <dbReference type="ARBA" id="ARBA00004141"/>
    </source>
</evidence>
<evidence type="ECO:0000259" key="6">
    <source>
        <dbReference type="Pfam" id="PF07291"/>
    </source>
</evidence>
<dbReference type="OrthoDB" id="680026at2"/>
<protein>
    <recommendedName>
        <fullName evidence="6">Methylamine utilisation protein MauE domain-containing protein</fullName>
    </recommendedName>
</protein>
<dbReference type="InterPro" id="IPR009908">
    <property type="entry name" value="Methylamine_util_MauE"/>
</dbReference>
<keyword evidence="4 5" id="KW-0472">Membrane</keyword>
<proteinExistence type="predicted"/>
<comment type="caution">
    <text evidence="7">The sequence shown here is derived from an EMBL/GenBank/DDBJ whole genome shotgun (WGS) entry which is preliminary data.</text>
</comment>
<dbReference type="AlphaFoldDB" id="A0A1V9FTY0"/>
<dbReference type="GO" id="GO:0030416">
    <property type="term" value="P:methylamine metabolic process"/>
    <property type="evidence" value="ECO:0007669"/>
    <property type="project" value="InterPro"/>
</dbReference>
<sequence>MVKRTTIIEIITVLNIILFLYTGIAKIQDYEVFIEQLGENPILAPFATAIAILLPIVEFVIVLMLVVPRWRYKGLLVTLTLMILFTGYIIALFSISTEMPCSCGGIIEFLSWKGHLAFNGTFILLDLWAIILYKRQKKENLQTWNAANEYGVSHG</sequence>
<comment type="subcellular location">
    <subcellularLocation>
        <location evidence="1">Membrane</location>
        <topology evidence="1">Multi-pass membrane protein</topology>
    </subcellularLocation>
</comment>
<keyword evidence="3 5" id="KW-1133">Transmembrane helix</keyword>
<gene>
    <name evidence="7" type="ORF">A3860_31535</name>
</gene>
<evidence type="ECO:0000256" key="2">
    <source>
        <dbReference type="ARBA" id="ARBA00022692"/>
    </source>
</evidence>
<name>A0A1V9FTY0_9BACT</name>
<feature type="domain" description="Methylamine utilisation protein MauE" evidence="6">
    <location>
        <begin position="6"/>
        <end position="131"/>
    </location>
</feature>
<feature type="transmembrane region" description="Helical" evidence="5">
    <location>
        <begin position="74"/>
        <end position="96"/>
    </location>
</feature>
<dbReference type="GO" id="GO:0016020">
    <property type="term" value="C:membrane"/>
    <property type="evidence" value="ECO:0007669"/>
    <property type="project" value="UniProtKB-SubCell"/>
</dbReference>
<dbReference type="Proteomes" id="UP000192796">
    <property type="component" value="Unassembled WGS sequence"/>
</dbReference>
<organism evidence="7 8">
    <name type="scientific">Niastella vici</name>
    <dbReference type="NCBI Taxonomy" id="1703345"/>
    <lineage>
        <taxon>Bacteria</taxon>
        <taxon>Pseudomonadati</taxon>
        <taxon>Bacteroidota</taxon>
        <taxon>Chitinophagia</taxon>
        <taxon>Chitinophagales</taxon>
        <taxon>Chitinophagaceae</taxon>
        <taxon>Niastella</taxon>
    </lineage>
</organism>
<dbReference type="EMBL" id="LVYD01000056">
    <property type="protein sequence ID" value="OQP61793.1"/>
    <property type="molecule type" value="Genomic_DNA"/>
</dbReference>
<feature type="transmembrane region" description="Helical" evidence="5">
    <location>
        <begin position="116"/>
        <end position="133"/>
    </location>
</feature>
<evidence type="ECO:0000313" key="7">
    <source>
        <dbReference type="EMBL" id="OQP61793.1"/>
    </source>
</evidence>
<evidence type="ECO:0000256" key="4">
    <source>
        <dbReference type="ARBA" id="ARBA00023136"/>
    </source>
</evidence>
<dbReference type="RefSeq" id="WP_081150591.1">
    <property type="nucleotide sequence ID" value="NZ_LVYD01000056.1"/>
</dbReference>
<keyword evidence="8" id="KW-1185">Reference proteome</keyword>
<keyword evidence="2 5" id="KW-0812">Transmembrane</keyword>
<reference evidence="7 8" key="1">
    <citation type="submission" date="2016-03" db="EMBL/GenBank/DDBJ databases">
        <title>Niastella vici sp. nov., isolated from farmland soil.</title>
        <authorList>
            <person name="Chen L."/>
            <person name="Wang D."/>
            <person name="Yang S."/>
            <person name="Wang G."/>
        </authorList>
    </citation>
    <scope>NUCLEOTIDE SEQUENCE [LARGE SCALE GENOMIC DNA]</scope>
    <source>
        <strain evidence="7 8">DJ57</strain>
    </source>
</reference>
<dbReference type="STRING" id="1703345.A3860_31535"/>
<feature type="transmembrane region" description="Helical" evidence="5">
    <location>
        <begin position="7"/>
        <end position="24"/>
    </location>
</feature>
<feature type="transmembrane region" description="Helical" evidence="5">
    <location>
        <begin position="44"/>
        <end position="67"/>
    </location>
</feature>
<evidence type="ECO:0000313" key="8">
    <source>
        <dbReference type="Proteomes" id="UP000192796"/>
    </source>
</evidence>